<comment type="subcellular location">
    <subcellularLocation>
        <location evidence="1">Nucleus</location>
    </subcellularLocation>
</comment>
<feature type="region of interest" description="Disordered" evidence="5">
    <location>
        <begin position="58"/>
        <end position="82"/>
    </location>
</feature>
<dbReference type="InterPro" id="IPR036638">
    <property type="entry name" value="HLH_DNA-bd_sf"/>
</dbReference>
<dbReference type="PANTHER" id="PTHR45959:SF2">
    <property type="entry name" value="BHLH TRANSCRIPTION FACTOR"/>
    <property type="match status" value="1"/>
</dbReference>
<dbReference type="InterPro" id="IPR052610">
    <property type="entry name" value="bHLH_transcription_regulator"/>
</dbReference>
<feature type="compositionally biased region" description="Basic and acidic residues" evidence="5">
    <location>
        <begin position="152"/>
        <end position="161"/>
    </location>
</feature>
<evidence type="ECO:0000313" key="8">
    <source>
        <dbReference type="Proteomes" id="UP001293593"/>
    </source>
</evidence>
<dbReference type="PANTHER" id="PTHR45959">
    <property type="entry name" value="BHLH TRANSCRIPTION FACTOR"/>
    <property type="match status" value="1"/>
</dbReference>
<feature type="region of interest" description="Disordered" evidence="5">
    <location>
        <begin position="113"/>
        <end position="161"/>
    </location>
</feature>
<keyword evidence="4" id="KW-0539">Nucleus</keyword>
<name>A0AAE1JI86_9FABA</name>
<proteinExistence type="predicted"/>
<organism evidence="7 8">
    <name type="scientific">Acacia crassicarpa</name>
    <name type="common">northern wattle</name>
    <dbReference type="NCBI Taxonomy" id="499986"/>
    <lineage>
        <taxon>Eukaryota</taxon>
        <taxon>Viridiplantae</taxon>
        <taxon>Streptophyta</taxon>
        <taxon>Embryophyta</taxon>
        <taxon>Tracheophyta</taxon>
        <taxon>Spermatophyta</taxon>
        <taxon>Magnoliopsida</taxon>
        <taxon>eudicotyledons</taxon>
        <taxon>Gunneridae</taxon>
        <taxon>Pentapetalae</taxon>
        <taxon>rosids</taxon>
        <taxon>fabids</taxon>
        <taxon>Fabales</taxon>
        <taxon>Fabaceae</taxon>
        <taxon>Caesalpinioideae</taxon>
        <taxon>mimosoid clade</taxon>
        <taxon>Acacieae</taxon>
        <taxon>Acacia</taxon>
    </lineage>
</organism>
<dbReference type="PROSITE" id="PS50888">
    <property type="entry name" value="BHLH"/>
    <property type="match status" value="1"/>
</dbReference>
<dbReference type="SUPFAM" id="SSF47459">
    <property type="entry name" value="HLH, helix-loop-helix DNA-binding domain"/>
    <property type="match status" value="1"/>
</dbReference>
<accession>A0AAE1JI86</accession>
<reference evidence="7" key="1">
    <citation type="submission" date="2023-10" db="EMBL/GenBank/DDBJ databases">
        <title>Chromosome-level genome of the transformable northern wattle, Acacia crassicarpa.</title>
        <authorList>
            <person name="Massaro I."/>
            <person name="Sinha N.R."/>
            <person name="Poethig S."/>
            <person name="Leichty A.R."/>
        </authorList>
    </citation>
    <scope>NUCLEOTIDE SEQUENCE</scope>
    <source>
        <strain evidence="7">Acra3RX</strain>
        <tissue evidence="7">Leaf</tissue>
    </source>
</reference>
<dbReference type="GO" id="GO:0046983">
    <property type="term" value="F:protein dimerization activity"/>
    <property type="evidence" value="ECO:0007669"/>
    <property type="project" value="InterPro"/>
</dbReference>
<evidence type="ECO:0000256" key="1">
    <source>
        <dbReference type="ARBA" id="ARBA00004123"/>
    </source>
</evidence>
<dbReference type="Gene3D" id="4.10.280.10">
    <property type="entry name" value="Helix-loop-helix DNA-binding domain"/>
    <property type="match status" value="1"/>
</dbReference>
<evidence type="ECO:0000259" key="6">
    <source>
        <dbReference type="PROSITE" id="PS50888"/>
    </source>
</evidence>
<dbReference type="EMBL" id="JAWXYG010000006">
    <property type="protein sequence ID" value="KAK4269461.1"/>
    <property type="molecule type" value="Genomic_DNA"/>
</dbReference>
<dbReference type="GO" id="GO:0005634">
    <property type="term" value="C:nucleus"/>
    <property type="evidence" value="ECO:0007669"/>
    <property type="project" value="UniProtKB-SubCell"/>
</dbReference>
<dbReference type="Proteomes" id="UP001293593">
    <property type="component" value="Unassembled WGS sequence"/>
</dbReference>
<evidence type="ECO:0000256" key="5">
    <source>
        <dbReference type="SAM" id="MobiDB-lite"/>
    </source>
</evidence>
<dbReference type="InterPro" id="IPR011598">
    <property type="entry name" value="bHLH_dom"/>
</dbReference>
<dbReference type="AlphaFoldDB" id="A0AAE1JI86"/>
<feature type="compositionally biased region" description="Basic and acidic residues" evidence="5">
    <location>
        <begin position="128"/>
        <end position="139"/>
    </location>
</feature>
<keyword evidence="2" id="KW-0805">Transcription regulation</keyword>
<gene>
    <name evidence="7" type="ORF">QN277_022615</name>
</gene>
<evidence type="ECO:0000313" key="7">
    <source>
        <dbReference type="EMBL" id="KAK4269461.1"/>
    </source>
</evidence>
<comment type="caution">
    <text evidence="7">The sequence shown here is derived from an EMBL/GenBank/DDBJ whole genome shotgun (WGS) entry which is preliminary data.</text>
</comment>
<evidence type="ECO:0000256" key="3">
    <source>
        <dbReference type="ARBA" id="ARBA00023163"/>
    </source>
</evidence>
<evidence type="ECO:0000256" key="4">
    <source>
        <dbReference type="ARBA" id="ARBA00023242"/>
    </source>
</evidence>
<keyword evidence="8" id="KW-1185">Reference proteome</keyword>
<evidence type="ECO:0000256" key="2">
    <source>
        <dbReference type="ARBA" id="ARBA00023015"/>
    </source>
</evidence>
<keyword evidence="3" id="KW-0804">Transcription</keyword>
<protein>
    <recommendedName>
        <fullName evidence="6">BHLH domain-containing protein</fullName>
    </recommendedName>
</protein>
<feature type="domain" description="BHLH" evidence="6">
    <location>
        <begin position="150"/>
        <end position="199"/>
    </location>
</feature>
<sequence length="217" mass="23615">MDKGGFFNELSPNSSIYEEDLLRETLHQPSLSSLSDSIINTTTTADAGGASVTTTTVSSLSSGASQSKHDSPSSGHASFCDKPAKISSHQSTYILSFDKSMVIPATANEAGGYEKHEAANTRASSLKRTPENNESESKVHQKTKKSRSSSETLDRITSDRKRRQELSQKFIALSATIPGLKKIDKSSVLSEANHHATTSMLRIKIIIIKTQYLLLKR</sequence>